<evidence type="ECO:0000313" key="1">
    <source>
        <dbReference type="EMBL" id="KAJ8126564.1"/>
    </source>
</evidence>
<accession>A0ACC2JGS5</accession>
<organism evidence="1 2">
    <name type="scientific">Lasiodiplodia mahajangana</name>
    <dbReference type="NCBI Taxonomy" id="1108764"/>
    <lineage>
        <taxon>Eukaryota</taxon>
        <taxon>Fungi</taxon>
        <taxon>Dikarya</taxon>
        <taxon>Ascomycota</taxon>
        <taxon>Pezizomycotina</taxon>
        <taxon>Dothideomycetes</taxon>
        <taxon>Dothideomycetes incertae sedis</taxon>
        <taxon>Botryosphaeriales</taxon>
        <taxon>Botryosphaeriaceae</taxon>
        <taxon>Lasiodiplodia</taxon>
    </lineage>
</organism>
<name>A0ACC2JGS5_9PEZI</name>
<protein>
    <submittedName>
        <fullName evidence="1">Uncharacterized protein</fullName>
    </submittedName>
</protein>
<keyword evidence="2" id="KW-1185">Reference proteome</keyword>
<gene>
    <name evidence="1" type="ORF">O1611_g7075</name>
</gene>
<evidence type="ECO:0000313" key="2">
    <source>
        <dbReference type="Proteomes" id="UP001153332"/>
    </source>
</evidence>
<dbReference type="Proteomes" id="UP001153332">
    <property type="component" value="Unassembled WGS sequence"/>
</dbReference>
<sequence length="183" mass="20469">MSNSQTSLEFGKTADTEPQTFRLYIALFPMGSGSLCHLAFYSDCSKQSSTDTKPQHWSLVLKDSTGAIDLLDANELDGSKKHETRDFRGMRKNHLKAICEIANLENDERVNLVRATAAAEEIPARGDNSFCRTWIINVLKSLRDKGVNLHGEPEIIQKAVQRAAGEFGMQYGPEYHVVAPRER</sequence>
<comment type="caution">
    <text evidence="1">The sequence shown here is derived from an EMBL/GenBank/DDBJ whole genome shotgun (WGS) entry which is preliminary data.</text>
</comment>
<proteinExistence type="predicted"/>
<dbReference type="EMBL" id="JAPUUL010001803">
    <property type="protein sequence ID" value="KAJ8126564.1"/>
    <property type="molecule type" value="Genomic_DNA"/>
</dbReference>
<reference evidence="1" key="1">
    <citation type="submission" date="2022-12" db="EMBL/GenBank/DDBJ databases">
        <title>Genome Sequence of Lasiodiplodia mahajangana.</title>
        <authorList>
            <person name="Buettner E."/>
        </authorList>
    </citation>
    <scope>NUCLEOTIDE SEQUENCE</scope>
    <source>
        <strain evidence="1">VT137</strain>
    </source>
</reference>